<evidence type="ECO:0000259" key="6">
    <source>
        <dbReference type="Pfam" id="PF00899"/>
    </source>
</evidence>
<keyword evidence="4" id="KW-0436">Ligase</keyword>
<dbReference type="GO" id="GO:0005634">
    <property type="term" value="C:nucleus"/>
    <property type="evidence" value="ECO:0007669"/>
    <property type="project" value="TreeGrafter"/>
</dbReference>
<comment type="function">
    <text evidence="4">Catalytic subunit of the dimeric E1 enzyme, which activates NEDD8.</text>
</comment>
<evidence type="ECO:0000256" key="2">
    <source>
        <dbReference type="ARBA" id="ARBA00022786"/>
    </source>
</evidence>
<name>A0AAW3CA74_9TRYP</name>
<dbReference type="InterPro" id="IPR023318">
    <property type="entry name" value="Ub_act_enz_dom_a_sf"/>
</dbReference>
<feature type="domain" description="THIF-type NAD/FAD binding fold" evidence="6">
    <location>
        <begin position="34"/>
        <end position="390"/>
    </location>
</feature>
<protein>
    <recommendedName>
        <fullName evidence="4">NEDD8-activating enzyme E1 catalytic subunit</fullName>
        <ecNumber evidence="4">6.2.1.64</ecNumber>
    </recommendedName>
</protein>
<evidence type="ECO:0000256" key="1">
    <source>
        <dbReference type="ARBA" id="ARBA00022741"/>
    </source>
</evidence>
<dbReference type="InterPro" id="IPR000594">
    <property type="entry name" value="ThiF_NAD_FAD-bd"/>
</dbReference>
<dbReference type="PANTHER" id="PTHR10953:SF6">
    <property type="entry name" value="NEDD8-ACTIVATING ENZYME E1 CATALYTIC SUBUNIT"/>
    <property type="match status" value="1"/>
</dbReference>
<dbReference type="InterPro" id="IPR045886">
    <property type="entry name" value="ThiF/MoeB/HesA"/>
</dbReference>
<comment type="similarity">
    <text evidence="4">Belongs to the ubiquitin-activating E1 family. UBA3 subfamily.</text>
</comment>
<dbReference type="GO" id="GO:0019781">
    <property type="term" value="F:NEDD8 activating enzyme activity"/>
    <property type="evidence" value="ECO:0007669"/>
    <property type="project" value="UniProtKB-UniRule"/>
</dbReference>
<feature type="compositionally biased region" description="Acidic residues" evidence="5">
    <location>
        <begin position="297"/>
        <end position="309"/>
    </location>
</feature>
<dbReference type="Gene3D" id="3.40.50.720">
    <property type="entry name" value="NAD(P)-binding Rossmann-like Domain"/>
    <property type="match status" value="1"/>
</dbReference>
<feature type="region of interest" description="Disordered" evidence="5">
    <location>
        <begin position="280"/>
        <end position="309"/>
    </location>
</feature>
<comment type="catalytic activity">
    <reaction evidence="4">
        <text>ATP + [NEDD8 protein] + [E1 NEDD8-activating enzyme]-L-cysteine = AMP + diphosphate + [E1 NEDD8-activating enzyme]-S-[NEDD8 protein]-yl-L-cysteine.</text>
        <dbReference type="EC" id="6.2.1.64"/>
    </reaction>
</comment>
<dbReference type="GO" id="GO:0005737">
    <property type="term" value="C:cytoplasm"/>
    <property type="evidence" value="ECO:0007669"/>
    <property type="project" value="TreeGrafter"/>
</dbReference>
<comment type="caution">
    <text evidence="7">The sequence shown here is derived from an EMBL/GenBank/DDBJ whole genome shotgun (WGS) entry which is preliminary data.</text>
</comment>
<dbReference type="SUPFAM" id="SSF69572">
    <property type="entry name" value="Activating enzymes of the ubiquitin-like proteins"/>
    <property type="match status" value="1"/>
</dbReference>
<proteinExistence type="inferred from homology"/>
<dbReference type="EMBL" id="JBAMZN010000002">
    <property type="protein sequence ID" value="KAL0530773.1"/>
    <property type="molecule type" value="Genomic_DNA"/>
</dbReference>
<comment type="pathway">
    <text evidence="4">Protein modification; protein neddylation.</text>
</comment>
<dbReference type="EC" id="6.2.1.64" evidence="4"/>
<organism evidence="7 8">
    <name type="scientific">Leishmania naiffi</name>
    <dbReference type="NCBI Taxonomy" id="5678"/>
    <lineage>
        <taxon>Eukaryota</taxon>
        <taxon>Discoba</taxon>
        <taxon>Euglenozoa</taxon>
        <taxon>Kinetoplastea</taxon>
        <taxon>Metakinetoplastina</taxon>
        <taxon>Trypanosomatida</taxon>
        <taxon>Trypanosomatidae</taxon>
        <taxon>Leishmaniinae</taxon>
        <taxon>Leishmania</taxon>
        <taxon>Leishmania naiffi species complex</taxon>
    </lineage>
</organism>
<reference evidence="7 8" key="1">
    <citation type="submission" date="2024-02" db="EMBL/GenBank/DDBJ databases">
        <title>FIRST GENOME SEQUENCES OF Leishmania (Viannia) shawi, Leishmania (Viannia) lindenbergi AND Leishmania (Viannia) utingensis.</title>
        <authorList>
            <person name="Resadore F."/>
            <person name="Custodio M.G.F."/>
            <person name="Boite M.C."/>
            <person name="Cupolillo E."/>
            <person name="Ferreira G.E.M."/>
        </authorList>
    </citation>
    <scope>NUCLEOTIDE SEQUENCE [LARGE SCALE GENOMIC DNA]</scope>
    <source>
        <strain evidence="7 8">MDAS/BR/1979/M5533</strain>
    </source>
</reference>
<dbReference type="GO" id="GO:0045116">
    <property type="term" value="P:protein neddylation"/>
    <property type="evidence" value="ECO:0007669"/>
    <property type="project" value="UniProtKB-UniRule"/>
</dbReference>
<dbReference type="PANTHER" id="PTHR10953">
    <property type="entry name" value="UBIQUITIN-ACTIVATING ENZYME E1"/>
    <property type="match status" value="1"/>
</dbReference>
<dbReference type="AlphaFoldDB" id="A0AAW3CA74"/>
<dbReference type="FunFam" id="1.10.10.520:FF:000009">
    <property type="entry name" value="Ubiquitin activating enzyme, putative"/>
    <property type="match status" value="1"/>
</dbReference>
<evidence type="ECO:0000256" key="3">
    <source>
        <dbReference type="ARBA" id="ARBA00022840"/>
    </source>
</evidence>
<evidence type="ECO:0000313" key="7">
    <source>
        <dbReference type="EMBL" id="KAL0530773.1"/>
    </source>
</evidence>
<sequence>MSSRAPSRLAFTQASDALAALISPSTQFAIAGFDPQLKDWSFVKPLVVGAGGIGCELLHLLALSGFAHLTVLDMDFVELSNLNRQFLFTRSDIGKAKSTAAAAAVQARCPGVSVTAIVGRLEDQPDDFYRNFDAVLLAVDSIQARRWMNRKVAAIATRVIAPAPASASPPAARLAAVPCDVPGASPAPPPASVQRVGDYVIEDAKLIIDAGTEGFEGHCRIVHMAHNRTPCIECEMYLYNSGVTRTTVPLCTLVSVPRVPEHCVLYVQVKEWPEHHRHCCRRSSQGGDGAVAAAGEREEEGDGDEPLDPDNAEHVHWVAERARARQAAFGIGGAPIDDMFTLGVIKNVVPAVGFTNAYVAGQAVTELLKWLTGCAPELNNFAFYNGATEAGVYTSIERCCGAPMHGSGDVAGRCLVCGPRPVVAVDASAVSAAVFRRELIELLAPDAAAAAVLHRGSVVLLFQSASRLVEVPLPSAIREARAVVHGSGSSSSSSSDSLASMLCAAGHEEFVKGWRAGVQMATVECFGTADDARVSALVQWRSVSAQAEEHGGAVAQRASRRAECG</sequence>
<evidence type="ECO:0000256" key="5">
    <source>
        <dbReference type="SAM" id="MobiDB-lite"/>
    </source>
</evidence>
<gene>
    <name evidence="7" type="ORF">Q4I28_000604</name>
</gene>
<evidence type="ECO:0000256" key="4">
    <source>
        <dbReference type="RuleBase" id="RU368009"/>
    </source>
</evidence>
<keyword evidence="2 4" id="KW-0833">Ubl conjugation pathway</keyword>
<dbReference type="GO" id="GO:0005524">
    <property type="term" value="F:ATP binding"/>
    <property type="evidence" value="ECO:0007669"/>
    <property type="project" value="UniProtKB-UniRule"/>
</dbReference>
<accession>A0AAW3CA74</accession>
<evidence type="ECO:0000313" key="8">
    <source>
        <dbReference type="Proteomes" id="UP001501274"/>
    </source>
</evidence>
<keyword evidence="8" id="KW-1185">Reference proteome</keyword>
<keyword evidence="3 4" id="KW-0067">ATP-binding</keyword>
<keyword evidence="1 4" id="KW-0547">Nucleotide-binding</keyword>
<dbReference type="Proteomes" id="UP001501274">
    <property type="component" value="Unassembled WGS sequence"/>
</dbReference>
<dbReference type="Gene3D" id="1.10.10.520">
    <property type="entry name" value="Ubiquitin activating enzymes (Uba3). Chain: B, domain 2"/>
    <property type="match status" value="1"/>
</dbReference>
<dbReference type="InterPro" id="IPR035985">
    <property type="entry name" value="Ubiquitin-activating_enz"/>
</dbReference>
<dbReference type="Pfam" id="PF00899">
    <property type="entry name" value="ThiF"/>
    <property type="match status" value="1"/>
</dbReference>